<keyword evidence="7 9" id="KW-0472">Membrane</keyword>
<feature type="transmembrane region" description="Helical" evidence="9">
    <location>
        <begin position="429"/>
        <end position="448"/>
    </location>
</feature>
<dbReference type="PANTHER" id="PTHR45755:SF4">
    <property type="entry name" value="ZINC TRANSPORTER 7"/>
    <property type="match status" value="1"/>
</dbReference>
<feature type="transmembrane region" description="Helical" evidence="9">
    <location>
        <begin position="307"/>
        <end position="324"/>
    </location>
</feature>
<dbReference type="SUPFAM" id="SSF161111">
    <property type="entry name" value="Cation efflux protein transmembrane domain-like"/>
    <property type="match status" value="1"/>
</dbReference>
<keyword evidence="3" id="KW-0813">Transport</keyword>
<evidence type="ECO:0000256" key="2">
    <source>
        <dbReference type="ARBA" id="ARBA00008873"/>
    </source>
</evidence>
<evidence type="ECO:0000256" key="8">
    <source>
        <dbReference type="SAM" id="MobiDB-lite"/>
    </source>
</evidence>
<evidence type="ECO:0000256" key="4">
    <source>
        <dbReference type="ARBA" id="ARBA00022692"/>
    </source>
</evidence>
<feature type="transmembrane region" description="Helical" evidence="9">
    <location>
        <begin position="227"/>
        <end position="246"/>
    </location>
</feature>
<protein>
    <recommendedName>
        <fullName evidence="10">Cation efflux protein transmembrane domain-containing protein</fullName>
    </recommendedName>
</protein>
<keyword evidence="4 9" id="KW-0812">Transmembrane</keyword>
<feature type="compositionally biased region" description="Basic residues" evidence="8">
    <location>
        <begin position="536"/>
        <end position="546"/>
    </location>
</feature>
<feature type="transmembrane region" description="Helical" evidence="9">
    <location>
        <begin position="469"/>
        <end position="487"/>
    </location>
</feature>
<feature type="transmembrane region" description="Helical" evidence="9">
    <location>
        <begin position="689"/>
        <end position="709"/>
    </location>
</feature>
<feature type="compositionally biased region" description="Polar residues" evidence="8">
    <location>
        <begin position="572"/>
        <end position="582"/>
    </location>
</feature>
<comment type="subcellular location">
    <subcellularLocation>
        <location evidence="1">Membrane</location>
        <topology evidence="1">Multi-pass membrane protein</topology>
    </subcellularLocation>
</comment>
<dbReference type="FunFam" id="1.20.1510.10:FF:000033">
    <property type="entry name" value="Unplaced genomic scaffold supercont1.9, whole genome shotgun sequence"/>
    <property type="match status" value="1"/>
</dbReference>
<evidence type="ECO:0000256" key="6">
    <source>
        <dbReference type="ARBA" id="ARBA00023065"/>
    </source>
</evidence>
<feature type="transmembrane region" description="Helical" evidence="9">
    <location>
        <begin position="398"/>
        <end position="417"/>
    </location>
</feature>
<evidence type="ECO:0000259" key="10">
    <source>
        <dbReference type="Pfam" id="PF01545"/>
    </source>
</evidence>
<accession>A0AAX4JS52</accession>
<dbReference type="InterPro" id="IPR002524">
    <property type="entry name" value="Cation_efflux"/>
</dbReference>
<dbReference type="AlphaFoldDB" id="A0AAX4JS52"/>
<comment type="similarity">
    <text evidence="2">Belongs to the cation diffusion facilitator (CDF) transporter (TC 2.A.4) family. SLC30A subfamily.</text>
</comment>
<sequence>MQAPSTPTPLHRTVHKVPSRKSLFLGQQQNSSSFYTSTSKSNYGSNTRSNSYLRLFIGALAITASKTSVLDDPRHLGGGIGWLVLGLWSSRIIGQLGQFIGDSRRKSKDGKISANNSIQLSIALAIQSVAFFTSLQHIGPLRLIIIAYMSSMVGSVSLTDINSLAPILPILFSSIYIIGQAATQNVTSLVGTIVFAATTFLADQYLSDISQIKTRYEDKDKSNNDKGLWHCLISTAVSSMIVFGLYQMNIIPIPLPISTIPGQRFASFITGLLVRYIPFPFASSTSTTTSSSAPGSVLQLKTNRDRILFICTIPVLQFFALHPIPTSIDLLVLLPLALFSTIMASGKKIGKKDRISPWGFTNKSLSTARSSWSFMSLLPAKWRPHLQTILNTPTSSKIFYFLLLNLAYMFVQMVYGVATNSLGLISDAIHMLFDCFGIAVGLWASVAATWKPDGRYTFGYSRVETLSGFANGCFLILISIFIIFEGIQRVLDPPEMETQQLLLVSAVGLGINLFGMWATGGHHHHGHSHGHDHGHGHSHAHSHGHSHIPVNEKKADHRHGHVHDHDHHRSESQGTSASTRPQRTLAKRRSSGYLRSHAQQDAHAHANAHNHDAHQHETCNGHGHDGHDHHHHDHEKSHTDSHTHHDHSHSHSHNHDDDHHHDHSLSHSHSHDDHGHGHDHAHSHNMRGVFLHVLADTLGSVGVIVSTILIKYTGWTGFDPIASLFIAVLIMASVIPLVIDSGKVLCLDVGSDKEEEIRNALSELKSIDGVANYASPRFWPRCEGELIGSIHIQLSISPSSFDPSKSYTPYLGGNNNQSHNQKQKDKDLIYVNSEKVLNRVDKLLKKKIRGLSELIIQIEGGAEEKGFCNCMTGR</sequence>
<keyword evidence="5 9" id="KW-1133">Transmembrane helix</keyword>
<dbReference type="EMBL" id="CP144100">
    <property type="protein sequence ID" value="WWC88094.1"/>
    <property type="molecule type" value="Genomic_DNA"/>
</dbReference>
<gene>
    <name evidence="11" type="ORF">L201_002998</name>
</gene>
<feature type="transmembrane region" description="Helical" evidence="9">
    <location>
        <begin position="499"/>
        <end position="518"/>
    </location>
</feature>
<feature type="transmembrane region" description="Helical" evidence="9">
    <location>
        <begin position="721"/>
        <end position="739"/>
    </location>
</feature>
<feature type="transmembrane region" description="Helical" evidence="9">
    <location>
        <begin position="186"/>
        <end position="207"/>
    </location>
</feature>
<organism evidence="11 12">
    <name type="scientific">Kwoniella dendrophila CBS 6074</name>
    <dbReference type="NCBI Taxonomy" id="1295534"/>
    <lineage>
        <taxon>Eukaryota</taxon>
        <taxon>Fungi</taxon>
        <taxon>Dikarya</taxon>
        <taxon>Basidiomycota</taxon>
        <taxon>Agaricomycotina</taxon>
        <taxon>Tremellomycetes</taxon>
        <taxon>Tremellales</taxon>
        <taxon>Cryptococcaceae</taxon>
        <taxon>Kwoniella</taxon>
    </lineage>
</organism>
<feature type="compositionally biased region" description="Basic and acidic residues" evidence="8">
    <location>
        <begin position="598"/>
        <end position="643"/>
    </location>
</feature>
<dbReference type="GO" id="GO:0005385">
    <property type="term" value="F:zinc ion transmembrane transporter activity"/>
    <property type="evidence" value="ECO:0007669"/>
    <property type="project" value="InterPro"/>
</dbReference>
<evidence type="ECO:0000256" key="3">
    <source>
        <dbReference type="ARBA" id="ARBA00022448"/>
    </source>
</evidence>
<dbReference type="GO" id="GO:0006882">
    <property type="term" value="P:intracellular zinc ion homeostasis"/>
    <property type="evidence" value="ECO:0007669"/>
    <property type="project" value="InterPro"/>
</dbReference>
<evidence type="ECO:0000256" key="5">
    <source>
        <dbReference type="ARBA" id="ARBA00022989"/>
    </source>
</evidence>
<feature type="transmembrane region" description="Helical" evidence="9">
    <location>
        <begin position="330"/>
        <end position="346"/>
    </location>
</feature>
<name>A0AAX4JS52_9TREE</name>
<reference evidence="11 12" key="1">
    <citation type="submission" date="2024-01" db="EMBL/GenBank/DDBJ databases">
        <title>Comparative genomics of Cryptococcus and Kwoniella reveals pathogenesis evolution and contrasting modes of karyotype evolution via chromosome fusion or intercentromeric recombination.</title>
        <authorList>
            <person name="Coelho M.A."/>
            <person name="David-Palma M."/>
            <person name="Shea T."/>
            <person name="Bowers K."/>
            <person name="McGinley-Smith S."/>
            <person name="Mohammad A.W."/>
            <person name="Gnirke A."/>
            <person name="Yurkov A.M."/>
            <person name="Nowrousian M."/>
            <person name="Sun S."/>
            <person name="Cuomo C.A."/>
            <person name="Heitman J."/>
        </authorList>
    </citation>
    <scope>NUCLEOTIDE SEQUENCE [LARGE SCALE GENOMIC DNA]</scope>
    <source>
        <strain evidence="11 12">CBS 6074</strain>
    </source>
</reference>
<dbReference type="GeneID" id="91093669"/>
<proteinExistence type="inferred from homology"/>
<dbReference type="Gene3D" id="1.20.1510.10">
    <property type="entry name" value="Cation efflux protein transmembrane domain"/>
    <property type="match status" value="2"/>
</dbReference>
<dbReference type="RefSeq" id="XP_066074857.1">
    <property type="nucleotide sequence ID" value="XM_066218760.1"/>
</dbReference>
<dbReference type="Pfam" id="PF01545">
    <property type="entry name" value="Cation_efflux"/>
    <property type="match status" value="1"/>
</dbReference>
<dbReference type="GO" id="GO:1904257">
    <property type="term" value="P:zinc ion import into Golgi lumen"/>
    <property type="evidence" value="ECO:0007669"/>
    <property type="project" value="TreeGrafter"/>
</dbReference>
<feature type="compositionally biased region" description="Basic and acidic residues" evidence="8">
    <location>
        <begin position="653"/>
        <end position="682"/>
    </location>
</feature>
<evidence type="ECO:0000313" key="11">
    <source>
        <dbReference type="EMBL" id="WWC88094.1"/>
    </source>
</evidence>
<feature type="domain" description="Cation efflux protein transmembrane" evidence="10">
    <location>
        <begin position="398"/>
        <end position="746"/>
    </location>
</feature>
<evidence type="ECO:0000256" key="1">
    <source>
        <dbReference type="ARBA" id="ARBA00004141"/>
    </source>
</evidence>
<feature type="region of interest" description="Disordered" evidence="8">
    <location>
        <begin position="522"/>
        <end position="682"/>
    </location>
</feature>
<dbReference type="GO" id="GO:0016020">
    <property type="term" value="C:membrane"/>
    <property type="evidence" value="ECO:0007669"/>
    <property type="project" value="UniProtKB-SubCell"/>
</dbReference>
<evidence type="ECO:0000256" key="9">
    <source>
        <dbReference type="SAM" id="Phobius"/>
    </source>
</evidence>
<evidence type="ECO:0000313" key="12">
    <source>
        <dbReference type="Proteomes" id="UP001355207"/>
    </source>
</evidence>
<keyword evidence="12" id="KW-1185">Reference proteome</keyword>
<dbReference type="NCBIfam" id="TIGR01297">
    <property type="entry name" value="CDF"/>
    <property type="match status" value="1"/>
</dbReference>
<dbReference type="Proteomes" id="UP001355207">
    <property type="component" value="Chromosome 3"/>
</dbReference>
<dbReference type="InterPro" id="IPR027469">
    <property type="entry name" value="Cation_efflux_TMD_sf"/>
</dbReference>
<dbReference type="GO" id="GO:0031410">
    <property type="term" value="C:cytoplasmic vesicle"/>
    <property type="evidence" value="ECO:0007669"/>
    <property type="project" value="TreeGrafter"/>
</dbReference>
<evidence type="ECO:0000256" key="7">
    <source>
        <dbReference type="ARBA" id="ARBA00023136"/>
    </source>
</evidence>
<dbReference type="PANTHER" id="PTHR45755">
    <property type="match status" value="1"/>
</dbReference>
<dbReference type="GO" id="GO:0005794">
    <property type="term" value="C:Golgi apparatus"/>
    <property type="evidence" value="ECO:0007669"/>
    <property type="project" value="TreeGrafter"/>
</dbReference>
<feature type="transmembrane region" description="Helical" evidence="9">
    <location>
        <begin position="161"/>
        <end position="179"/>
    </location>
</feature>
<dbReference type="InterPro" id="IPR045316">
    <property type="entry name" value="Msc2-like"/>
</dbReference>
<keyword evidence="6" id="KW-0406">Ion transport</keyword>
<dbReference type="InterPro" id="IPR058533">
    <property type="entry name" value="Cation_efflux_TM"/>
</dbReference>